<dbReference type="PRINTS" id="PR00449">
    <property type="entry name" value="RASTRNSFRMNG"/>
</dbReference>
<evidence type="ECO:0000313" key="5">
    <source>
        <dbReference type="Proteomes" id="UP000095287"/>
    </source>
</evidence>
<dbReference type="InterPro" id="IPR005225">
    <property type="entry name" value="Small_GTP-bd"/>
</dbReference>
<name>A0A1I7ZAH5_9BILA</name>
<dbReference type="GO" id="GO:0032484">
    <property type="term" value="P:Ral protein signal transduction"/>
    <property type="evidence" value="ECO:0007669"/>
    <property type="project" value="TreeGrafter"/>
</dbReference>
<dbReference type="InterPro" id="IPR042227">
    <property type="entry name" value="KBRS"/>
</dbReference>
<reference evidence="6" key="1">
    <citation type="submission" date="2016-11" db="UniProtKB">
        <authorList>
            <consortium name="WormBaseParasite"/>
        </authorList>
    </citation>
    <scope>IDENTIFICATION</scope>
</reference>
<dbReference type="AlphaFoldDB" id="A0A1I7ZAH5"/>
<dbReference type="SMART" id="SM00175">
    <property type="entry name" value="RAB"/>
    <property type="match status" value="1"/>
</dbReference>
<dbReference type="Pfam" id="PF00071">
    <property type="entry name" value="Ras"/>
    <property type="match status" value="1"/>
</dbReference>
<dbReference type="PROSITE" id="PS51421">
    <property type="entry name" value="RAS"/>
    <property type="match status" value="1"/>
</dbReference>
<evidence type="ECO:0000256" key="1">
    <source>
        <dbReference type="ARBA" id="ARBA00008094"/>
    </source>
</evidence>
<dbReference type="PROSITE" id="PS51419">
    <property type="entry name" value="RAB"/>
    <property type="match status" value="1"/>
</dbReference>
<dbReference type="GO" id="GO:0005525">
    <property type="term" value="F:GTP binding"/>
    <property type="evidence" value="ECO:0007669"/>
    <property type="project" value="UniProtKB-KW"/>
</dbReference>
<dbReference type="InterPro" id="IPR027417">
    <property type="entry name" value="P-loop_NTPase"/>
</dbReference>
<dbReference type="GO" id="GO:0032794">
    <property type="term" value="F:GTPase activating protein binding"/>
    <property type="evidence" value="ECO:0007669"/>
    <property type="project" value="TreeGrafter"/>
</dbReference>
<sequence length="409" mass="45241">MLCKYMCTSQCGDYSSDPFKKNYYSLLPLLTNTAEVALLCERVCTSRRRSLMVDGEEKLVMIAPKSQKSSTYTKARSPGGPLLAMRRGSFAQLFSSAGFLANPQGGSNPLLAAPSTSQTSLYSSGSGSYRSPVPTTEKELTRVLFRADSENDENNEQSSSDASSTAEVTESLYPAAVKELEQLGLHRAGGPGTSSGIFNVLTNNASSSGVMRRVMRVIVAGSKRVGKTACLQQLARFSDITRQPYGPTIDDTYQVQFDYPDRAKEVVVFHDTAGISDYGPVELRRPYIQVADAFILVYAVNDHESFNRMDMLKKFIEKQFGKDKKEVPIVVLGNKTDQPGRKVDFDFATSWAAKERVKLFEVTATDRNSLLDAVNYLSSRYFHPPKESKFSLSKKLKPEKSNTAIVMDF</sequence>
<dbReference type="PANTHER" id="PTHR46152">
    <property type="entry name" value="NF-KAPPA-B INHIBITOR-INTERACTING RAS-LIKE PROTEIN"/>
    <property type="match status" value="1"/>
</dbReference>
<feature type="compositionally biased region" description="Low complexity" evidence="4">
    <location>
        <begin position="115"/>
        <end position="131"/>
    </location>
</feature>
<dbReference type="SUPFAM" id="SSF52540">
    <property type="entry name" value="P-loop containing nucleoside triphosphate hydrolases"/>
    <property type="match status" value="1"/>
</dbReference>
<keyword evidence="3" id="KW-0342">GTP-binding</keyword>
<dbReference type="GO" id="GO:0043124">
    <property type="term" value="P:negative regulation of canonical NF-kappaB signal transduction"/>
    <property type="evidence" value="ECO:0007669"/>
    <property type="project" value="InterPro"/>
</dbReference>
<dbReference type="NCBIfam" id="TIGR00231">
    <property type="entry name" value="small_GTP"/>
    <property type="match status" value="1"/>
</dbReference>
<organism evidence="5 6">
    <name type="scientific">Steinernema glaseri</name>
    <dbReference type="NCBI Taxonomy" id="37863"/>
    <lineage>
        <taxon>Eukaryota</taxon>
        <taxon>Metazoa</taxon>
        <taxon>Ecdysozoa</taxon>
        <taxon>Nematoda</taxon>
        <taxon>Chromadorea</taxon>
        <taxon>Rhabditida</taxon>
        <taxon>Tylenchina</taxon>
        <taxon>Panagrolaimomorpha</taxon>
        <taxon>Strongyloidoidea</taxon>
        <taxon>Steinernematidae</taxon>
        <taxon>Steinernema</taxon>
    </lineage>
</organism>
<evidence type="ECO:0000313" key="6">
    <source>
        <dbReference type="WBParaSite" id="L893_g2423.t1"/>
    </source>
</evidence>
<feature type="compositionally biased region" description="Basic and acidic residues" evidence="4">
    <location>
        <begin position="136"/>
        <end position="149"/>
    </location>
</feature>
<dbReference type="Gene3D" id="3.40.50.300">
    <property type="entry name" value="P-loop containing nucleotide triphosphate hydrolases"/>
    <property type="match status" value="1"/>
</dbReference>
<dbReference type="SMART" id="SM00173">
    <property type="entry name" value="RAS"/>
    <property type="match status" value="1"/>
</dbReference>
<evidence type="ECO:0000256" key="2">
    <source>
        <dbReference type="ARBA" id="ARBA00022741"/>
    </source>
</evidence>
<evidence type="ECO:0000256" key="4">
    <source>
        <dbReference type="SAM" id="MobiDB-lite"/>
    </source>
</evidence>
<accession>A0A1I7ZAH5</accession>
<feature type="compositionally biased region" description="Low complexity" evidence="4">
    <location>
        <begin position="156"/>
        <end position="168"/>
    </location>
</feature>
<protein>
    <submittedName>
        <fullName evidence="6">GTP-binding protein Rhes</fullName>
    </submittedName>
</protein>
<comment type="similarity">
    <text evidence="1">Belongs to the small GTPase superfamily. Ras family. KappaB-Ras subfamily.</text>
</comment>
<proteinExistence type="inferred from homology"/>
<dbReference type="InterPro" id="IPR001806">
    <property type="entry name" value="Small_GTPase"/>
</dbReference>
<dbReference type="Proteomes" id="UP000095287">
    <property type="component" value="Unplaced"/>
</dbReference>
<feature type="region of interest" description="Disordered" evidence="4">
    <location>
        <begin position="110"/>
        <end position="168"/>
    </location>
</feature>
<dbReference type="GO" id="GO:0003924">
    <property type="term" value="F:GTPase activity"/>
    <property type="evidence" value="ECO:0007669"/>
    <property type="project" value="InterPro"/>
</dbReference>
<dbReference type="WBParaSite" id="L893_g2423.t1">
    <property type="protein sequence ID" value="L893_g2423.t1"/>
    <property type="gene ID" value="L893_g2423"/>
</dbReference>
<evidence type="ECO:0000256" key="3">
    <source>
        <dbReference type="ARBA" id="ARBA00023134"/>
    </source>
</evidence>
<keyword evidence="5" id="KW-1185">Reference proteome</keyword>
<keyword evidence="2" id="KW-0547">Nucleotide-binding</keyword>
<dbReference type="PANTHER" id="PTHR46152:SF3">
    <property type="entry name" value="NF-KAPPA-B INHIBITOR-INTERACTING RAS-LIKE PROTEIN"/>
    <property type="match status" value="1"/>
</dbReference>